<feature type="transmembrane region" description="Helical" evidence="7">
    <location>
        <begin position="134"/>
        <end position="155"/>
    </location>
</feature>
<gene>
    <name evidence="8" type="ORF">ACFQRI_22860</name>
</gene>
<feature type="transmembrane region" description="Helical" evidence="7">
    <location>
        <begin position="339"/>
        <end position="359"/>
    </location>
</feature>
<dbReference type="Gene3D" id="1.20.1740.10">
    <property type="entry name" value="Amino acid/polyamine transporter I"/>
    <property type="match status" value="1"/>
</dbReference>
<feature type="transmembrane region" description="Helical" evidence="7">
    <location>
        <begin position="415"/>
        <end position="436"/>
    </location>
</feature>
<protein>
    <submittedName>
        <fullName evidence="8">APC family permease</fullName>
    </submittedName>
</protein>
<organism evidence="8 9">
    <name type="scientific">Saccharopolyspora griseoalba</name>
    <dbReference type="NCBI Taxonomy" id="1431848"/>
    <lineage>
        <taxon>Bacteria</taxon>
        <taxon>Bacillati</taxon>
        <taxon>Actinomycetota</taxon>
        <taxon>Actinomycetes</taxon>
        <taxon>Pseudonocardiales</taxon>
        <taxon>Pseudonocardiaceae</taxon>
        <taxon>Saccharopolyspora</taxon>
    </lineage>
</organism>
<keyword evidence="9" id="KW-1185">Reference proteome</keyword>
<evidence type="ECO:0000256" key="2">
    <source>
        <dbReference type="ARBA" id="ARBA00022475"/>
    </source>
</evidence>
<proteinExistence type="predicted"/>
<feature type="transmembrane region" description="Helical" evidence="7">
    <location>
        <begin position="365"/>
        <end position="387"/>
    </location>
</feature>
<evidence type="ECO:0000256" key="7">
    <source>
        <dbReference type="SAM" id="Phobius"/>
    </source>
</evidence>
<feature type="transmembrane region" description="Helical" evidence="7">
    <location>
        <begin position="285"/>
        <end position="318"/>
    </location>
</feature>
<keyword evidence="2" id="KW-1003">Cell membrane</keyword>
<feature type="transmembrane region" description="Helical" evidence="7">
    <location>
        <begin position="88"/>
        <end position="114"/>
    </location>
</feature>
<keyword evidence="3 7" id="KW-0812">Transmembrane</keyword>
<feature type="region of interest" description="Disordered" evidence="6">
    <location>
        <begin position="480"/>
        <end position="520"/>
    </location>
</feature>
<feature type="transmembrane region" description="Helical" evidence="7">
    <location>
        <begin position="206"/>
        <end position="223"/>
    </location>
</feature>
<evidence type="ECO:0000256" key="1">
    <source>
        <dbReference type="ARBA" id="ARBA00004651"/>
    </source>
</evidence>
<sequence>MEERAQLSKTLRPQWVWAIALGSAVGWGSFVLPTEWIATAGPLGAVLGLLIGGALMIVIAVSYGFLIREVPVSGGEFAYAYLGFGRTHAYACGWFLALGYFSIVALNASALGVLAKFTAPALVEWGRMYEIAGWDVHLGEVLITTVALVLFAVLNVRGSTVSGKVQFVFVLTMIVGAVLLAIGVLVHPGTTLSNALPWFAPDIPPWSAVLAIVAIAPWAYVGFDNVPQAAEEFNFAPSKAFRLIVFALLAAALFYSMMVLATAVAMPWRSLVASNAAWGTADAVAGLFGALGILVLSVALCMGIFTGLNGFYVAASRLMFSMGRARILPSFFGRVHPRFNTPAAGIIFTAVVCLITPWFGRQALLWIVDMSAAGVAIAYTYTCVVAYRLFQWRSTGAAATARIPTTPAVAPVKKFLSLLGTLLGITFLGLLLLPISPAALSLPSWVALIAWTVLGVAFYLVRARTIQQIPDQEMDHLILDANAPDDGPSVPEPRIERGGAERSTTASPAPVETGTADPPP</sequence>
<evidence type="ECO:0000313" key="8">
    <source>
        <dbReference type="EMBL" id="MFC7344259.1"/>
    </source>
</evidence>
<feature type="transmembrane region" description="Helical" evidence="7">
    <location>
        <begin position="442"/>
        <end position="461"/>
    </location>
</feature>
<reference evidence="9" key="1">
    <citation type="journal article" date="2019" name="Int. J. Syst. Evol. Microbiol.">
        <title>The Global Catalogue of Microorganisms (GCM) 10K type strain sequencing project: providing services to taxonomists for standard genome sequencing and annotation.</title>
        <authorList>
            <consortium name="The Broad Institute Genomics Platform"/>
            <consortium name="The Broad Institute Genome Sequencing Center for Infectious Disease"/>
            <person name="Wu L."/>
            <person name="Ma J."/>
        </authorList>
    </citation>
    <scope>NUCLEOTIDE SEQUENCE [LARGE SCALE GENOMIC DNA]</scope>
    <source>
        <strain evidence="9">WLHS5</strain>
    </source>
</reference>
<dbReference type="PANTHER" id="PTHR42770:SF7">
    <property type="entry name" value="MEMBRANE PROTEIN"/>
    <property type="match status" value="1"/>
</dbReference>
<feature type="transmembrane region" description="Helical" evidence="7">
    <location>
        <begin position="167"/>
        <end position="186"/>
    </location>
</feature>
<comment type="caution">
    <text evidence="8">The sequence shown here is derived from an EMBL/GenBank/DDBJ whole genome shotgun (WGS) entry which is preliminary data.</text>
</comment>
<dbReference type="EMBL" id="JBHTCJ010000014">
    <property type="protein sequence ID" value="MFC7344259.1"/>
    <property type="molecule type" value="Genomic_DNA"/>
</dbReference>
<keyword evidence="5 7" id="KW-0472">Membrane</keyword>
<dbReference type="InterPro" id="IPR002293">
    <property type="entry name" value="AA/rel_permease1"/>
</dbReference>
<dbReference type="InterPro" id="IPR050367">
    <property type="entry name" value="APC_superfamily"/>
</dbReference>
<dbReference type="PANTHER" id="PTHR42770">
    <property type="entry name" value="AMINO ACID TRANSPORTER-RELATED"/>
    <property type="match status" value="1"/>
</dbReference>
<keyword evidence="4 7" id="KW-1133">Transmembrane helix</keyword>
<comment type="subcellular location">
    <subcellularLocation>
        <location evidence="1">Cell membrane</location>
        <topology evidence="1">Multi-pass membrane protein</topology>
    </subcellularLocation>
</comment>
<evidence type="ECO:0000256" key="4">
    <source>
        <dbReference type="ARBA" id="ARBA00022989"/>
    </source>
</evidence>
<dbReference type="Pfam" id="PF13520">
    <property type="entry name" value="AA_permease_2"/>
    <property type="match status" value="1"/>
</dbReference>
<evidence type="ECO:0000313" key="9">
    <source>
        <dbReference type="Proteomes" id="UP001596504"/>
    </source>
</evidence>
<feature type="transmembrane region" description="Helical" evidence="7">
    <location>
        <begin position="15"/>
        <end position="33"/>
    </location>
</feature>
<dbReference type="RefSeq" id="WP_380671880.1">
    <property type="nucleotide sequence ID" value="NZ_JBHTCJ010000014.1"/>
</dbReference>
<dbReference type="Proteomes" id="UP001596504">
    <property type="component" value="Unassembled WGS sequence"/>
</dbReference>
<evidence type="ECO:0000256" key="5">
    <source>
        <dbReference type="ARBA" id="ARBA00023136"/>
    </source>
</evidence>
<feature type="transmembrane region" description="Helical" evidence="7">
    <location>
        <begin position="243"/>
        <end position="265"/>
    </location>
</feature>
<name>A0ABW2LR11_9PSEU</name>
<accession>A0ABW2LR11</accession>
<evidence type="ECO:0000256" key="3">
    <source>
        <dbReference type="ARBA" id="ARBA00022692"/>
    </source>
</evidence>
<feature type="transmembrane region" description="Helical" evidence="7">
    <location>
        <begin position="45"/>
        <end position="67"/>
    </location>
</feature>
<evidence type="ECO:0000256" key="6">
    <source>
        <dbReference type="SAM" id="MobiDB-lite"/>
    </source>
</evidence>
<dbReference type="PIRSF" id="PIRSF006060">
    <property type="entry name" value="AA_transporter"/>
    <property type="match status" value="1"/>
</dbReference>